<dbReference type="EMBL" id="WMIG01000013">
    <property type="protein sequence ID" value="MTH61117.1"/>
    <property type="molecule type" value="Genomic_DNA"/>
</dbReference>
<evidence type="ECO:0000313" key="2">
    <source>
        <dbReference type="EMBL" id="MTH61117.1"/>
    </source>
</evidence>
<evidence type="ECO:0000313" key="3">
    <source>
        <dbReference type="Proteomes" id="UP000449846"/>
    </source>
</evidence>
<dbReference type="Proteomes" id="UP000449846">
    <property type="component" value="Unassembled WGS sequence"/>
</dbReference>
<comment type="caution">
    <text evidence="2">The sequence shown here is derived from an EMBL/GenBank/DDBJ whole genome shotgun (WGS) entry which is preliminary data.</text>
</comment>
<reference evidence="2 3" key="1">
    <citation type="submission" date="2019-11" db="EMBL/GenBank/DDBJ databases">
        <authorList>
            <person name="Dong K."/>
        </authorList>
    </citation>
    <scope>NUCLEOTIDE SEQUENCE [LARGE SCALE GENOMIC DNA]</scope>
    <source>
        <strain evidence="2 3">NBRC 112902</strain>
    </source>
</reference>
<proteinExistence type="predicted"/>
<accession>A0A844HS11</accession>
<dbReference type="RefSeq" id="WP_155041060.1">
    <property type="nucleotide sequence ID" value="NZ_WMIG01000013.1"/>
</dbReference>
<keyword evidence="1" id="KW-0175">Coiled coil</keyword>
<evidence type="ECO:0000256" key="1">
    <source>
        <dbReference type="SAM" id="Coils"/>
    </source>
</evidence>
<feature type="coiled-coil region" evidence="1">
    <location>
        <begin position="37"/>
        <end position="71"/>
    </location>
</feature>
<name>A0A844HS11_9RHOB</name>
<gene>
    <name evidence="2" type="ORF">GL300_18060</name>
</gene>
<protein>
    <submittedName>
        <fullName evidence="2">Uncharacterized protein</fullName>
    </submittedName>
</protein>
<sequence length="104" mass="11379">MFATIANWISRFTRLALVARSTYLALKDDARYFAVLADEAKDLAARFENAADDLKDEVRALKASLAVAGDRLQMIADQETASANGTTKRMAKIAREGLNEIAEA</sequence>
<dbReference type="AlphaFoldDB" id="A0A844HS11"/>
<organism evidence="2 3">
    <name type="scientific">Paracoccus litorisediminis</name>
    <dbReference type="NCBI Taxonomy" id="2006130"/>
    <lineage>
        <taxon>Bacteria</taxon>
        <taxon>Pseudomonadati</taxon>
        <taxon>Pseudomonadota</taxon>
        <taxon>Alphaproteobacteria</taxon>
        <taxon>Rhodobacterales</taxon>
        <taxon>Paracoccaceae</taxon>
        <taxon>Paracoccus</taxon>
    </lineage>
</organism>
<keyword evidence="3" id="KW-1185">Reference proteome</keyword>